<evidence type="ECO:0000313" key="3">
    <source>
        <dbReference type="EMBL" id="NWD40877.1"/>
    </source>
</evidence>
<protein>
    <recommendedName>
        <fullName evidence="2">Dermonecrotic toxin N-terminal domain-containing protein</fullName>
    </recommendedName>
</protein>
<comment type="caution">
    <text evidence="3">The sequence shown here is derived from an EMBL/GenBank/DDBJ whole genome shotgun (WGS) entry which is preliminary data.</text>
</comment>
<feature type="region of interest" description="Disordered" evidence="1">
    <location>
        <begin position="936"/>
        <end position="973"/>
    </location>
</feature>
<feature type="compositionally biased region" description="Pro residues" evidence="1">
    <location>
        <begin position="958"/>
        <end position="968"/>
    </location>
</feature>
<evidence type="ECO:0000259" key="2">
    <source>
        <dbReference type="Pfam" id="PF20178"/>
    </source>
</evidence>
<sequence length="1177" mass="127633">MLTPSKLSSPVSTPHLARPPTNKPTAPTRPTARQITQPHTAGLNHSDFVTPGVRGITPIVADTNRPATVTTQSQLIDQHRKLNKQITDLLSHQTTFHRFIQVQLKKAFPELDSIDPNSIHVKTYGQKPGAERILTSTQTLSQALFDKIMEVNLNALTGLPDKETETAFYIDAPDGGAQRKLEPRCSLLTIAQNIATRLPIALSSYWKKPPSGLGSQAPRQEQLLALHRQMLSTEAALRVEDGTLSHPGKQLIDTAFQYPTLAAREGAFASGSRPGVYPIRINDNTPKGALLAGCFLITSKDGSSAEAPYTATDIRNIGLNAPNGPVVLYTPCDGFEEFATPADAREALLRRINGDEEKAGVLLKSLPLSVQHSRNPQWGDDLMLGFAPVSGDVVAQALPLLLKRQADEVMETLQFAFTAEPGKYGTGNVLDPAIATGINDAADLSLQFDGSNAMLARNEKLMEKRQPPWLKELTPEQEARYRDLEQAEQTSFSRLQPLLEKLPSLGDFAKKLLLQALKDKLQKRYPKDDVDPDKLMVRVTTEKSINLRQIVLPRIPLPPTTELISLTDLALRNTLAWDSGVSLLSTQTTWEANLVGADGKRVTLDTQWLEELIKPADVGGNYLRLLGEKLDPSATSGEAAALRNAWKHNQQARLAKDAFLTSLDPDAYLNRQKIAEQWINASIAHADSTTWPVVNGSSIISHRVARDGKPVQGMLVIQPADHPSLVLYSPDAPDGRPFREIVGQGQLNTLLAKPEWQTYMDQRVSPADKYSIHDKLFIHPVNMVLKQLAVDHEAGIALKPVKGSLGEHLYAQNVALVAAKAGSQFITSTEVAAQSTTNQLIFASEVAMLVLDLIPVTKGISAVSRLSKAALKALRTPGRSLPKLLTQPGQWGAVYSDFSMAAAGLPLLRRTPLRPVFRAPTHAPQQRRPIAAGKAIGPSRHVSPAPSASLSVARPSSLPTPLPNPARPTQPLNRGDLVAHALDNQLRAGKPLNATGPQHVGEKGLIRYTENSGTSSTSNSGSRQSTPPGQKPHPVLTNTKARDLNAEKHLAGAALNPRAPRAELVSITKPEDLNVVSKPNTVSKFVFTQDKQLIVGNIDKDAPPKWLSHPAIAEIGAGSGQSGQVVSAGYIRKDIMGKIHLSNVSGHYLPKQNDLKPAQEYLKNLGVDSTKSMLPIP</sequence>
<dbReference type="Pfam" id="PF20178">
    <property type="entry name" value="ToxA_N"/>
    <property type="match status" value="1"/>
</dbReference>
<gene>
    <name evidence="3" type="ORF">HX826_03310</name>
</gene>
<name>A0AAJ3GZY1_9PSED</name>
<feature type="domain" description="Dermonecrotic toxin N-terminal" evidence="2">
    <location>
        <begin position="499"/>
        <end position="764"/>
    </location>
</feature>
<dbReference type="RefSeq" id="WP_177025439.1">
    <property type="nucleotide sequence ID" value="NZ_JACAQR010000004.1"/>
</dbReference>
<evidence type="ECO:0000313" key="4">
    <source>
        <dbReference type="Proteomes" id="UP000546584"/>
    </source>
</evidence>
<organism evidence="3 4">
    <name type="scientific">Pseudomonas yamanorum</name>
    <dbReference type="NCBI Taxonomy" id="515393"/>
    <lineage>
        <taxon>Bacteria</taxon>
        <taxon>Pseudomonadati</taxon>
        <taxon>Pseudomonadota</taxon>
        <taxon>Gammaproteobacteria</taxon>
        <taxon>Pseudomonadales</taxon>
        <taxon>Pseudomonadaceae</taxon>
        <taxon>Pseudomonas</taxon>
    </lineage>
</organism>
<accession>A0AAJ3GZY1</accession>
<feature type="region of interest" description="Disordered" evidence="1">
    <location>
        <begin position="1"/>
        <end position="47"/>
    </location>
</feature>
<feature type="compositionally biased region" description="Low complexity" evidence="1">
    <location>
        <begin position="942"/>
        <end position="957"/>
    </location>
</feature>
<reference evidence="3 4" key="1">
    <citation type="submission" date="2020-04" db="EMBL/GenBank/DDBJ databases">
        <title>Molecular characterization of pseudomonads from Agaricus bisporus reveal novel blotch 2 pathogens in Western Europe.</title>
        <authorList>
            <person name="Taparia T."/>
            <person name="Krijger M."/>
            <person name="Haynes E."/>
            <person name="Elpinstone J.G."/>
            <person name="Noble R."/>
            <person name="Van Der Wolf J."/>
        </authorList>
    </citation>
    <scope>NUCLEOTIDE SEQUENCE [LARGE SCALE GENOMIC DNA]</scope>
    <source>
        <strain evidence="3 4">IPO3753</strain>
    </source>
</reference>
<dbReference type="AlphaFoldDB" id="A0AAJ3GZY1"/>
<proteinExistence type="predicted"/>
<evidence type="ECO:0000256" key="1">
    <source>
        <dbReference type="SAM" id="MobiDB-lite"/>
    </source>
</evidence>
<feature type="compositionally biased region" description="Polar residues" evidence="1">
    <location>
        <begin position="1"/>
        <end position="12"/>
    </location>
</feature>
<dbReference type="InterPro" id="IPR046673">
    <property type="entry name" value="ToxA_N"/>
</dbReference>
<feature type="compositionally biased region" description="Low complexity" evidence="1">
    <location>
        <begin position="1011"/>
        <end position="1022"/>
    </location>
</feature>
<dbReference type="EMBL" id="JACAQR010000004">
    <property type="protein sequence ID" value="NWD40877.1"/>
    <property type="molecule type" value="Genomic_DNA"/>
</dbReference>
<dbReference type="Proteomes" id="UP000546584">
    <property type="component" value="Unassembled WGS sequence"/>
</dbReference>
<feature type="region of interest" description="Disordered" evidence="1">
    <location>
        <begin position="1009"/>
        <end position="1037"/>
    </location>
</feature>